<organism evidence="1 2">
    <name type="scientific">Lachnospira hominis</name>
    <name type="common">ex Liu et al. 2021</name>
    <dbReference type="NCBI Taxonomy" id="2763051"/>
    <lineage>
        <taxon>Bacteria</taxon>
        <taxon>Bacillati</taxon>
        <taxon>Bacillota</taxon>
        <taxon>Clostridia</taxon>
        <taxon>Lachnospirales</taxon>
        <taxon>Lachnospiraceae</taxon>
        <taxon>Lachnospira</taxon>
    </lineage>
</organism>
<dbReference type="PANTHER" id="PTHR48098:SF1">
    <property type="entry name" value="DIACYLGLYCEROL ACYLTRANSFERASE_MYCOLYLTRANSFERASE AG85A"/>
    <property type="match status" value="1"/>
</dbReference>
<evidence type="ECO:0008006" key="3">
    <source>
        <dbReference type="Google" id="ProtNLM"/>
    </source>
</evidence>
<dbReference type="PANTHER" id="PTHR48098">
    <property type="entry name" value="ENTEROCHELIN ESTERASE-RELATED"/>
    <property type="match status" value="1"/>
</dbReference>
<proteinExistence type="predicted"/>
<dbReference type="InterPro" id="IPR029058">
    <property type="entry name" value="AB_hydrolase_fold"/>
</dbReference>
<dbReference type="Proteomes" id="UP000628463">
    <property type="component" value="Unassembled WGS sequence"/>
</dbReference>
<dbReference type="InterPro" id="IPR000801">
    <property type="entry name" value="Esterase-like"/>
</dbReference>
<dbReference type="SUPFAM" id="SSF53474">
    <property type="entry name" value="alpha/beta-Hydrolases"/>
    <property type="match status" value="1"/>
</dbReference>
<evidence type="ECO:0000313" key="1">
    <source>
        <dbReference type="EMBL" id="MBC5679406.1"/>
    </source>
</evidence>
<dbReference type="Pfam" id="PF00756">
    <property type="entry name" value="Esterase"/>
    <property type="match status" value="1"/>
</dbReference>
<dbReference type="Gene3D" id="3.40.50.1820">
    <property type="entry name" value="alpha/beta hydrolase"/>
    <property type="match status" value="1"/>
</dbReference>
<comment type="caution">
    <text evidence="1">The sequence shown here is derived from an EMBL/GenBank/DDBJ whole genome shotgun (WGS) entry which is preliminary data.</text>
</comment>
<keyword evidence="2" id="KW-1185">Reference proteome</keyword>
<dbReference type="InterPro" id="IPR050583">
    <property type="entry name" value="Mycobacterial_A85_antigen"/>
</dbReference>
<dbReference type="EMBL" id="JACOPD010000001">
    <property type="protein sequence ID" value="MBC5679406.1"/>
    <property type="molecule type" value="Genomic_DNA"/>
</dbReference>
<accession>A0ABR7FW50</accession>
<protein>
    <recommendedName>
        <fullName evidence="3">Esterase</fullName>
    </recommendedName>
</protein>
<dbReference type="RefSeq" id="WP_186835791.1">
    <property type="nucleotide sequence ID" value="NZ_JACOPD010000001.1"/>
</dbReference>
<name>A0ABR7FW50_9FIRM</name>
<gene>
    <name evidence="1" type="ORF">H8S01_00290</name>
</gene>
<reference evidence="1 2" key="1">
    <citation type="submission" date="2020-08" db="EMBL/GenBank/DDBJ databases">
        <title>Genome public.</title>
        <authorList>
            <person name="Liu C."/>
            <person name="Sun Q."/>
        </authorList>
    </citation>
    <scope>NUCLEOTIDE SEQUENCE [LARGE SCALE GENOMIC DNA]</scope>
    <source>
        <strain evidence="1 2">NSJ-43</strain>
    </source>
</reference>
<sequence>MGAKYIVQNAHYDYNTPDMIVVSPTVFTSAKYDSEEGLSFKVLTSQYDNFIDELENDLMPAIESRYSIKTGRDNTAIAGYSLGGRESSYIGFKDPDKFGYIGAFSATNGIFKDEVWADAALKGYDYTNLKNNYKLLLYQVGTEDPYIDGVREFKQLFDKYNVQYMYYEMPGDHEAAVWQHGLYNFARRIFR</sequence>
<evidence type="ECO:0000313" key="2">
    <source>
        <dbReference type="Proteomes" id="UP000628463"/>
    </source>
</evidence>